<keyword evidence="2" id="KW-0233">DNA recombination</keyword>
<dbReference type="GO" id="GO:0010774">
    <property type="term" value="P:meiotic strand invasion involved in reciprocal meiotic recombination"/>
    <property type="evidence" value="ECO:0007669"/>
    <property type="project" value="TreeGrafter"/>
</dbReference>
<feature type="coiled-coil region" evidence="5">
    <location>
        <begin position="120"/>
        <end position="147"/>
    </location>
</feature>
<evidence type="ECO:0000256" key="4">
    <source>
        <dbReference type="ARBA" id="ARBA00023254"/>
    </source>
</evidence>
<evidence type="ECO:0000256" key="5">
    <source>
        <dbReference type="SAM" id="Coils"/>
    </source>
</evidence>
<evidence type="ECO:0008006" key="8">
    <source>
        <dbReference type="Google" id="ProtNLM"/>
    </source>
</evidence>
<dbReference type="GO" id="GO:0120231">
    <property type="term" value="C:DNA recombinase auxiliary factor complex"/>
    <property type="evidence" value="ECO:0007669"/>
    <property type="project" value="TreeGrafter"/>
</dbReference>
<dbReference type="PANTHER" id="PTHR15938:SF0">
    <property type="entry name" value="HOMOLOGOUS-PAIRING PROTEIN 2 HOMOLOG"/>
    <property type="match status" value="1"/>
</dbReference>
<dbReference type="GO" id="GO:0120230">
    <property type="term" value="F:recombinase activator activity"/>
    <property type="evidence" value="ECO:0007669"/>
    <property type="project" value="TreeGrafter"/>
</dbReference>
<accession>G0UJJ8</accession>
<gene>
    <name evidence="7" type="ORF">TCIL3000_2_1290</name>
</gene>
<dbReference type="GO" id="GO:0000709">
    <property type="term" value="P:meiotic joint molecule formation"/>
    <property type="evidence" value="ECO:0007669"/>
    <property type="project" value="TreeGrafter"/>
</dbReference>
<dbReference type="GO" id="GO:0003690">
    <property type="term" value="F:double-stranded DNA binding"/>
    <property type="evidence" value="ECO:0007669"/>
    <property type="project" value="TreeGrafter"/>
</dbReference>
<protein>
    <recommendedName>
        <fullName evidence="8">Homologous-pairing protein 2 winged helix domain-containing protein</fullName>
    </recommendedName>
</protein>
<evidence type="ECO:0000256" key="3">
    <source>
        <dbReference type="ARBA" id="ARBA00023242"/>
    </source>
</evidence>
<proteinExistence type="predicted"/>
<dbReference type="AlphaFoldDB" id="G0UJJ8"/>
<keyword evidence="5" id="KW-0175">Coiled coil</keyword>
<dbReference type="PANTHER" id="PTHR15938">
    <property type="entry name" value="TBP-1 INTERACTING PROTEIN"/>
    <property type="match status" value="1"/>
</dbReference>
<sequence length="256" mass="28571">MSYDESMKSPSSLYSPSKTPTPARKKTPVVDTRMVTKNAKKPGEEDVEAAIINWFECEGEPATAQSLTDALGSRFGKQIVQNTLERCLEHKKLQAKDIKKARFYFLVSPTCGSGEEDSAKAALVQQLQRQRREVSELASELDALQQLPAATARATTITSLMAECKMLIARQESLRQAASNKRERDCESVSLLIHRYHRARELWKDRKHMAVRIIDAVLGDNCGTKDLTDVFGLSTDEQMNVSLAGTALRLPEVERT</sequence>
<feature type="region of interest" description="Disordered" evidence="6">
    <location>
        <begin position="1"/>
        <end position="28"/>
    </location>
</feature>
<dbReference type="VEuPathDB" id="TriTrypDB:TcIL3000_2_1290"/>
<evidence type="ECO:0000256" key="1">
    <source>
        <dbReference type="ARBA" id="ARBA00004123"/>
    </source>
</evidence>
<organism evidence="7">
    <name type="scientific">Trypanosoma congolense (strain IL3000)</name>
    <dbReference type="NCBI Taxonomy" id="1068625"/>
    <lineage>
        <taxon>Eukaryota</taxon>
        <taxon>Discoba</taxon>
        <taxon>Euglenozoa</taxon>
        <taxon>Kinetoplastea</taxon>
        <taxon>Metakinetoplastina</taxon>
        <taxon>Trypanosomatida</taxon>
        <taxon>Trypanosomatidae</taxon>
        <taxon>Trypanosoma</taxon>
        <taxon>Nannomonas</taxon>
    </lineage>
</organism>
<reference evidence="7" key="1">
    <citation type="journal article" date="2012" name="Proc. Natl. Acad. Sci. U.S.A.">
        <title>Antigenic diversity is generated by distinct evolutionary mechanisms in African trypanosome species.</title>
        <authorList>
            <person name="Jackson A.P."/>
            <person name="Berry A."/>
            <person name="Aslett M."/>
            <person name="Allison H.C."/>
            <person name="Burton P."/>
            <person name="Vavrova-Anderson J."/>
            <person name="Brown R."/>
            <person name="Browne H."/>
            <person name="Corton N."/>
            <person name="Hauser H."/>
            <person name="Gamble J."/>
            <person name="Gilderthorp R."/>
            <person name="Marcello L."/>
            <person name="McQuillan J."/>
            <person name="Otto T.D."/>
            <person name="Quail M.A."/>
            <person name="Sanders M.J."/>
            <person name="van Tonder A."/>
            <person name="Ginger M.L."/>
            <person name="Field M.C."/>
            <person name="Barry J.D."/>
            <person name="Hertz-Fowler C."/>
            <person name="Berriman M."/>
        </authorList>
    </citation>
    <scope>NUCLEOTIDE SEQUENCE</scope>
    <source>
        <strain evidence="7">IL3000</strain>
    </source>
</reference>
<keyword evidence="3" id="KW-0539">Nucleus</keyword>
<feature type="compositionally biased region" description="Low complexity" evidence="6">
    <location>
        <begin position="8"/>
        <end position="22"/>
    </location>
</feature>
<name>G0UJJ8_TRYCI</name>
<comment type="subcellular location">
    <subcellularLocation>
        <location evidence="1">Nucleus</location>
    </subcellularLocation>
</comment>
<dbReference type="Gene3D" id="1.10.10.10">
    <property type="entry name" value="Winged helix-like DNA-binding domain superfamily/Winged helix DNA-binding domain"/>
    <property type="match status" value="1"/>
</dbReference>
<keyword evidence="4" id="KW-0469">Meiosis</keyword>
<evidence type="ECO:0000256" key="2">
    <source>
        <dbReference type="ARBA" id="ARBA00023172"/>
    </source>
</evidence>
<dbReference type="GO" id="GO:0000794">
    <property type="term" value="C:condensed nuclear chromosome"/>
    <property type="evidence" value="ECO:0007669"/>
    <property type="project" value="TreeGrafter"/>
</dbReference>
<dbReference type="EMBL" id="HE575315">
    <property type="protein sequence ID" value="CCC89551.1"/>
    <property type="molecule type" value="Genomic_DNA"/>
</dbReference>
<evidence type="ECO:0000313" key="7">
    <source>
        <dbReference type="EMBL" id="CCC89551.1"/>
    </source>
</evidence>
<evidence type="ECO:0000256" key="6">
    <source>
        <dbReference type="SAM" id="MobiDB-lite"/>
    </source>
</evidence>
<dbReference type="GO" id="GO:0007129">
    <property type="term" value="P:homologous chromosome pairing at meiosis"/>
    <property type="evidence" value="ECO:0007669"/>
    <property type="project" value="TreeGrafter"/>
</dbReference>
<dbReference type="InterPro" id="IPR036388">
    <property type="entry name" value="WH-like_DNA-bd_sf"/>
</dbReference>